<feature type="domain" description="ABC transporter" evidence="9">
    <location>
        <begin position="1021"/>
        <end position="1260"/>
    </location>
</feature>
<protein>
    <submittedName>
        <fullName evidence="11">Uncharacterized protein</fullName>
    </submittedName>
</protein>
<feature type="transmembrane region" description="Helical" evidence="8">
    <location>
        <begin position="842"/>
        <end position="861"/>
    </location>
</feature>
<dbReference type="InterPro" id="IPR039421">
    <property type="entry name" value="Type_1_exporter"/>
</dbReference>
<dbReference type="InterPro" id="IPR036640">
    <property type="entry name" value="ABC1_TM_sf"/>
</dbReference>
<feature type="transmembrane region" description="Helical" evidence="8">
    <location>
        <begin position="697"/>
        <end position="718"/>
    </location>
</feature>
<keyword evidence="3 8" id="KW-0812">Transmembrane</keyword>
<feature type="transmembrane region" description="Helical" evidence="8">
    <location>
        <begin position="310"/>
        <end position="328"/>
    </location>
</feature>
<evidence type="ECO:0000256" key="5">
    <source>
        <dbReference type="ARBA" id="ARBA00022840"/>
    </source>
</evidence>
<reference evidence="11 12" key="1">
    <citation type="submission" date="2024-09" db="EMBL/GenBank/DDBJ databases">
        <title>T2T genomes of carrot and Alternaria dauci and their utility for understanding host-pathogen interaction during carrot leaf blight disease.</title>
        <authorList>
            <person name="Liu W."/>
            <person name="Xu S."/>
            <person name="Ou C."/>
            <person name="Liu X."/>
            <person name="Zhuang F."/>
            <person name="Deng X.W."/>
        </authorList>
    </citation>
    <scope>NUCLEOTIDE SEQUENCE [LARGE SCALE GENOMIC DNA]</scope>
    <source>
        <strain evidence="11 12">A2016</strain>
    </source>
</reference>
<accession>A0ABR3U730</accession>
<dbReference type="InterPro" id="IPR011527">
    <property type="entry name" value="ABC1_TM_dom"/>
</dbReference>
<dbReference type="RefSeq" id="XP_069302842.1">
    <property type="nucleotide sequence ID" value="XM_069456188.1"/>
</dbReference>
<comment type="similarity">
    <text evidence="2">Belongs to the ABC transporter superfamily. ABCB family. Multidrug resistance exporter (TC 3.A.1.201) subfamily.</text>
</comment>
<evidence type="ECO:0000313" key="11">
    <source>
        <dbReference type="EMBL" id="KAL1792258.1"/>
    </source>
</evidence>
<feature type="transmembrane region" description="Helical" evidence="8">
    <location>
        <begin position="279"/>
        <end position="298"/>
    </location>
</feature>
<sequence>MSKKQEPDAVQNRIYTDTELRQAEKRSPSAFAAFFRTFTYATLSQYILLGISIVAAIAAGIAQAMVNVVMGEFVRLLGSVGTDGFSNDYMSAVSTTALYFVYIGIVRLACIYLYGSLMTYVAYHLVRAVQHDYLQAALRQEVGYYDQGVSGSISTQATANGLMIQSGISEKLGLVVQSVATFVAAFAIAFIAQWKLTLILVCIVPASLLLVGGVGAYDAINNRQVFKIYSDAAGYAENVLSAMRTIKAFSLETKTLAKYNRYLDIALELGNKRSKTSGIIFGGQYFVVFAGMGLAFWQGFRMIAREETDLGTVFTVIFSVIIAASTIMQTGPNFVTFGRAGSAAVALFKLVDRESQIDSLATFGIEPAALTGDIELDSVSFTYPMRPDTAVLRNFSLKIPAGKVTALVGPSGSGKSTIIGLLERWYDPTSGEIKIDGHVTASLNVRWLRTHVRLVQQEPVLFNGTVFDNIIHGLVATKWQKESRQQQMSRAVDAAKLAFAHDFIMQLPNGYDTRVGERGGLLSGGQKQRIAIARSLISDPCILLLDEATSALDPSSETVVQKALDSAAQNRTTIVIAHKLSTICNADNIVVMSKGELVEQGTHAELLDRNGIYAKLVQVQNLSSDQQQFPDTRDVYLEGTKNRDVFTQEAISLEKLDTTGSHNLDKVGETEDFQSFKAIGLLHSCLRLARSTPELRWWYIVAGAACVLGAAVNPGQALLLAQLVGLTEVDDPTQKANFLALMFLVLSLGCLLCYYALGWSMNVIANTLSTKVRSGMMKSLLHQDLRFFDRPENTVGSMTARLDSNSQAVLELMGINISFSIISIVSVVACCCISLATSWKVGVLGIFVGLPPLILSGWLRLRLEKHLNTIISNSFSQSASLASEAVLAIRTVSSLAIEEDVLQRYTRALDLAIRESTPHLFHVMIWYALTQAIEQFVLALGFWWGSKLVTTGEISFSQFMVSFMAIFFSGMSAGTLLSFTGSFTKGHEAANYFFWLSELQPTITETDENSRVAPTENCKTYEINDLNFSYPLAPTNRVLNGVSISIQRGEFVAFVGASGCGKSTMIALLERFYDPTSGSIVVDSQLLRKMSPRNYRRNVSLVQQEPCLFPGSVRENIMHGVDVANISDAEVEAACRAANVWEFVSSLPEGLDTLCGVGGSQFSGGQRQRIAIARALIRQPKVLLLDEATSALDTGSERVVQTALTDAACGNRITIAVAHRLSTVCRADRIFVFSGGRIVEAGTHEELLRQNGMYAKMCQAQSLDRVISA</sequence>
<feature type="transmembrane region" description="Helical" evidence="8">
    <location>
        <begin position="956"/>
        <end position="979"/>
    </location>
</feature>
<evidence type="ECO:0000256" key="8">
    <source>
        <dbReference type="SAM" id="Phobius"/>
    </source>
</evidence>
<comment type="caution">
    <text evidence="11">The sequence shown here is derived from an EMBL/GenBank/DDBJ whole genome shotgun (WGS) entry which is preliminary data.</text>
</comment>
<comment type="subcellular location">
    <subcellularLocation>
        <location evidence="1">Membrane</location>
        <topology evidence="1">Multi-pass membrane protein</topology>
    </subcellularLocation>
</comment>
<feature type="domain" description="ABC transmembrane type-1" evidence="10">
    <location>
        <begin position="700"/>
        <end position="985"/>
    </location>
</feature>
<feature type="transmembrane region" description="Helical" evidence="8">
    <location>
        <begin position="46"/>
        <end position="69"/>
    </location>
</feature>
<dbReference type="GeneID" id="96090331"/>
<dbReference type="SUPFAM" id="SSF90123">
    <property type="entry name" value="ABC transporter transmembrane region"/>
    <property type="match status" value="2"/>
</dbReference>
<keyword evidence="12" id="KW-1185">Reference proteome</keyword>
<dbReference type="SUPFAM" id="SSF52540">
    <property type="entry name" value="P-loop containing nucleoside triphosphate hydrolases"/>
    <property type="match status" value="2"/>
</dbReference>
<organism evidence="11 12">
    <name type="scientific">Alternaria dauci</name>
    <dbReference type="NCBI Taxonomy" id="48095"/>
    <lineage>
        <taxon>Eukaryota</taxon>
        <taxon>Fungi</taxon>
        <taxon>Dikarya</taxon>
        <taxon>Ascomycota</taxon>
        <taxon>Pezizomycotina</taxon>
        <taxon>Dothideomycetes</taxon>
        <taxon>Pleosporomycetidae</taxon>
        <taxon>Pleosporales</taxon>
        <taxon>Pleosporineae</taxon>
        <taxon>Pleosporaceae</taxon>
        <taxon>Alternaria</taxon>
        <taxon>Alternaria sect. Porri</taxon>
    </lineage>
</organism>
<feature type="transmembrane region" description="Helical" evidence="8">
    <location>
        <begin position="924"/>
        <end position="944"/>
    </location>
</feature>
<dbReference type="PANTHER" id="PTHR43394:SF27">
    <property type="entry name" value="ATP-DEPENDENT TRANSLOCASE ABCB1-LIKE"/>
    <property type="match status" value="1"/>
</dbReference>
<feature type="transmembrane region" description="Helical" evidence="8">
    <location>
        <begin position="89"/>
        <end position="114"/>
    </location>
</feature>
<evidence type="ECO:0000256" key="1">
    <source>
        <dbReference type="ARBA" id="ARBA00004141"/>
    </source>
</evidence>
<dbReference type="Proteomes" id="UP001578633">
    <property type="component" value="Chromosome 10"/>
</dbReference>
<evidence type="ECO:0000256" key="4">
    <source>
        <dbReference type="ARBA" id="ARBA00022741"/>
    </source>
</evidence>
<evidence type="ECO:0000259" key="9">
    <source>
        <dbReference type="PROSITE" id="PS50893"/>
    </source>
</evidence>
<dbReference type="PROSITE" id="PS50929">
    <property type="entry name" value="ABC_TM1F"/>
    <property type="match status" value="2"/>
</dbReference>
<keyword evidence="7 8" id="KW-0472">Membrane</keyword>
<dbReference type="PROSITE" id="PS50893">
    <property type="entry name" value="ABC_TRANSPORTER_2"/>
    <property type="match status" value="2"/>
</dbReference>
<dbReference type="CDD" id="cd18578">
    <property type="entry name" value="ABC_6TM_Pgp_ABCB1_D2_like"/>
    <property type="match status" value="1"/>
</dbReference>
<dbReference type="InterPro" id="IPR027417">
    <property type="entry name" value="P-loop_NTPase"/>
</dbReference>
<feature type="transmembrane region" description="Helical" evidence="8">
    <location>
        <begin position="738"/>
        <end position="757"/>
    </location>
</feature>
<evidence type="ECO:0000259" key="10">
    <source>
        <dbReference type="PROSITE" id="PS50929"/>
    </source>
</evidence>
<dbReference type="InterPro" id="IPR003593">
    <property type="entry name" value="AAA+_ATPase"/>
</dbReference>
<dbReference type="EMBL" id="JBHGVX010000010">
    <property type="protein sequence ID" value="KAL1792258.1"/>
    <property type="molecule type" value="Genomic_DNA"/>
</dbReference>
<dbReference type="CDD" id="cd03249">
    <property type="entry name" value="ABC_MTABC3_MDL1_MDL2"/>
    <property type="match status" value="1"/>
</dbReference>
<evidence type="ECO:0000256" key="6">
    <source>
        <dbReference type="ARBA" id="ARBA00022989"/>
    </source>
</evidence>
<proteinExistence type="inferred from homology"/>
<feature type="transmembrane region" description="Helical" evidence="8">
    <location>
        <begin position="808"/>
        <end position="836"/>
    </location>
</feature>
<dbReference type="InterPro" id="IPR017871">
    <property type="entry name" value="ABC_transporter-like_CS"/>
</dbReference>
<evidence type="ECO:0000256" key="7">
    <source>
        <dbReference type="ARBA" id="ARBA00023136"/>
    </source>
</evidence>
<feature type="transmembrane region" description="Helical" evidence="8">
    <location>
        <begin position="198"/>
        <end position="220"/>
    </location>
</feature>
<dbReference type="Pfam" id="PF00664">
    <property type="entry name" value="ABC_membrane"/>
    <property type="match status" value="2"/>
</dbReference>
<keyword evidence="6 8" id="KW-1133">Transmembrane helix</keyword>
<name>A0ABR3U730_9PLEO</name>
<keyword evidence="5" id="KW-0067">ATP-binding</keyword>
<keyword evidence="4" id="KW-0547">Nucleotide-binding</keyword>
<gene>
    <name evidence="11" type="ORF">ACET3X_010009</name>
</gene>
<feature type="domain" description="ABC transporter" evidence="9">
    <location>
        <begin position="374"/>
        <end position="619"/>
    </location>
</feature>
<dbReference type="InterPro" id="IPR003439">
    <property type="entry name" value="ABC_transporter-like_ATP-bd"/>
</dbReference>
<feature type="transmembrane region" description="Helical" evidence="8">
    <location>
        <begin position="172"/>
        <end position="192"/>
    </location>
</feature>
<dbReference type="CDD" id="cd18577">
    <property type="entry name" value="ABC_6TM_Pgp_ABCB1_D1_like"/>
    <property type="match status" value="1"/>
</dbReference>
<dbReference type="Gene3D" id="1.20.1560.10">
    <property type="entry name" value="ABC transporter type 1, transmembrane domain"/>
    <property type="match status" value="2"/>
</dbReference>
<dbReference type="Gene3D" id="3.40.50.300">
    <property type="entry name" value="P-loop containing nucleotide triphosphate hydrolases"/>
    <property type="match status" value="2"/>
</dbReference>
<evidence type="ECO:0000256" key="2">
    <source>
        <dbReference type="ARBA" id="ARBA00007577"/>
    </source>
</evidence>
<dbReference type="SMART" id="SM00382">
    <property type="entry name" value="AAA"/>
    <property type="match status" value="2"/>
</dbReference>
<evidence type="ECO:0000256" key="3">
    <source>
        <dbReference type="ARBA" id="ARBA00022692"/>
    </source>
</evidence>
<dbReference type="PROSITE" id="PS00211">
    <property type="entry name" value="ABC_TRANSPORTER_1"/>
    <property type="match status" value="2"/>
</dbReference>
<feature type="domain" description="ABC transmembrane type-1" evidence="10">
    <location>
        <begin position="51"/>
        <end position="339"/>
    </location>
</feature>
<evidence type="ECO:0000313" key="12">
    <source>
        <dbReference type="Proteomes" id="UP001578633"/>
    </source>
</evidence>
<dbReference type="Pfam" id="PF00005">
    <property type="entry name" value="ABC_tran"/>
    <property type="match status" value="2"/>
</dbReference>
<dbReference type="PANTHER" id="PTHR43394">
    <property type="entry name" value="ATP-DEPENDENT PERMEASE MDL1, MITOCHONDRIAL"/>
    <property type="match status" value="1"/>
</dbReference>